<keyword evidence="8" id="KW-1185">Reference proteome</keyword>
<comment type="caution">
    <text evidence="7">The sequence shown here is derived from an EMBL/GenBank/DDBJ whole genome shotgun (WGS) entry which is preliminary data.</text>
</comment>
<evidence type="ECO:0000256" key="2">
    <source>
        <dbReference type="ARBA" id="ARBA00023015"/>
    </source>
</evidence>
<dbReference type="Pfam" id="PF04542">
    <property type="entry name" value="Sigma70_r2"/>
    <property type="match status" value="1"/>
</dbReference>
<dbReference type="InterPro" id="IPR036388">
    <property type="entry name" value="WH-like_DNA-bd_sf"/>
</dbReference>
<keyword evidence="3" id="KW-0731">Sigma factor</keyword>
<keyword evidence="4" id="KW-0804">Transcription</keyword>
<evidence type="ECO:0000313" key="7">
    <source>
        <dbReference type="EMBL" id="MFC4309121.1"/>
    </source>
</evidence>
<evidence type="ECO:0000259" key="6">
    <source>
        <dbReference type="Pfam" id="PF08281"/>
    </source>
</evidence>
<feature type="domain" description="RNA polymerase sigma factor 70 region 4 type 2" evidence="6">
    <location>
        <begin position="111"/>
        <end position="163"/>
    </location>
</feature>
<dbReference type="RefSeq" id="WP_380596184.1">
    <property type="nucleotide sequence ID" value="NZ_JBHSDU010000003.1"/>
</dbReference>
<dbReference type="PANTHER" id="PTHR43133:SF63">
    <property type="entry name" value="RNA POLYMERASE SIGMA FACTOR FECI-RELATED"/>
    <property type="match status" value="1"/>
</dbReference>
<evidence type="ECO:0000256" key="1">
    <source>
        <dbReference type="ARBA" id="ARBA00010641"/>
    </source>
</evidence>
<dbReference type="SUPFAM" id="SSF88946">
    <property type="entry name" value="Sigma2 domain of RNA polymerase sigma factors"/>
    <property type="match status" value="1"/>
</dbReference>
<comment type="similarity">
    <text evidence="1">Belongs to the sigma-70 factor family. ECF subfamily.</text>
</comment>
<proteinExistence type="inferred from homology"/>
<dbReference type="InterPro" id="IPR039425">
    <property type="entry name" value="RNA_pol_sigma-70-like"/>
</dbReference>
<dbReference type="InterPro" id="IPR014284">
    <property type="entry name" value="RNA_pol_sigma-70_dom"/>
</dbReference>
<name>A0ABV8SNB9_9GAMM</name>
<dbReference type="Pfam" id="PF08281">
    <property type="entry name" value="Sigma70_r4_2"/>
    <property type="match status" value="1"/>
</dbReference>
<evidence type="ECO:0000256" key="3">
    <source>
        <dbReference type="ARBA" id="ARBA00023082"/>
    </source>
</evidence>
<keyword evidence="2" id="KW-0805">Transcription regulation</keyword>
<feature type="domain" description="RNA polymerase sigma-70 region 2" evidence="5">
    <location>
        <begin position="12"/>
        <end position="77"/>
    </location>
</feature>
<dbReference type="InterPro" id="IPR013324">
    <property type="entry name" value="RNA_pol_sigma_r3/r4-like"/>
</dbReference>
<evidence type="ECO:0000259" key="5">
    <source>
        <dbReference type="Pfam" id="PF04542"/>
    </source>
</evidence>
<dbReference type="Gene3D" id="1.10.10.10">
    <property type="entry name" value="Winged helix-like DNA-binding domain superfamily/Winged helix DNA-binding domain"/>
    <property type="match status" value="1"/>
</dbReference>
<reference evidence="8" key="1">
    <citation type="journal article" date="2019" name="Int. J. Syst. Evol. Microbiol.">
        <title>The Global Catalogue of Microorganisms (GCM) 10K type strain sequencing project: providing services to taxonomists for standard genome sequencing and annotation.</title>
        <authorList>
            <consortium name="The Broad Institute Genomics Platform"/>
            <consortium name="The Broad Institute Genome Sequencing Center for Infectious Disease"/>
            <person name="Wu L."/>
            <person name="Ma J."/>
        </authorList>
    </citation>
    <scope>NUCLEOTIDE SEQUENCE [LARGE SCALE GENOMIC DNA]</scope>
    <source>
        <strain evidence="8">CGMCC 1.10759</strain>
    </source>
</reference>
<dbReference type="EMBL" id="JBHSDU010000003">
    <property type="protein sequence ID" value="MFC4309121.1"/>
    <property type="molecule type" value="Genomic_DNA"/>
</dbReference>
<dbReference type="InterPro" id="IPR013249">
    <property type="entry name" value="RNA_pol_sigma70_r4_t2"/>
</dbReference>
<evidence type="ECO:0000256" key="4">
    <source>
        <dbReference type="ARBA" id="ARBA00023163"/>
    </source>
</evidence>
<protein>
    <submittedName>
        <fullName evidence="7">RNA polymerase sigma factor</fullName>
    </submittedName>
</protein>
<dbReference type="SUPFAM" id="SSF88659">
    <property type="entry name" value="Sigma3 and sigma4 domains of RNA polymerase sigma factors"/>
    <property type="match status" value="1"/>
</dbReference>
<evidence type="ECO:0000313" key="8">
    <source>
        <dbReference type="Proteomes" id="UP001595904"/>
    </source>
</evidence>
<gene>
    <name evidence="7" type="ORF">ACFPN2_08525</name>
</gene>
<dbReference type="Proteomes" id="UP001595904">
    <property type="component" value="Unassembled WGS sequence"/>
</dbReference>
<dbReference type="NCBIfam" id="TIGR02937">
    <property type="entry name" value="sigma70-ECF"/>
    <property type="match status" value="1"/>
</dbReference>
<dbReference type="PANTHER" id="PTHR43133">
    <property type="entry name" value="RNA POLYMERASE ECF-TYPE SIGMA FACTO"/>
    <property type="match status" value="1"/>
</dbReference>
<dbReference type="Gene3D" id="1.10.1740.10">
    <property type="match status" value="1"/>
</dbReference>
<dbReference type="InterPro" id="IPR013325">
    <property type="entry name" value="RNA_pol_sigma_r2"/>
</dbReference>
<organism evidence="7 8">
    <name type="scientific">Steroidobacter flavus</name>
    <dbReference type="NCBI Taxonomy" id="1842136"/>
    <lineage>
        <taxon>Bacteria</taxon>
        <taxon>Pseudomonadati</taxon>
        <taxon>Pseudomonadota</taxon>
        <taxon>Gammaproteobacteria</taxon>
        <taxon>Steroidobacterales</taxon>
        <taxon>Steroidobacteraceae</taxon>
        <taxon>Steroidobacter</taxon>
    </lineage>
</organism>
<dbReference type="InterPro" id="IPR007627">
    <property type="entry name" value="RNA_pol_sigma70_r2"/>
</dbReference>
<accession>A0ABV8SNB9</accession>
<sequence>MSNEGGFKLRELVRLHHRHLVRFVSAIVGNAQTAEDIAQDVYLKFSTRNVDATTVDYPKTYLFTAARNAAIDHTERLRTEQRHREWREDLSKVVSLAPTPEAQIHSQQRLQRMATALNELPAACREAFVLNKLQGLDHRVIAQRLGISVSMVEKHVMRALGHCRDRLREEEV</sequence>